<sequence length="84" mass="9149">SFFQGKTLCATPPNRAGQNLFELKEDLCKSSGWGLGSLILLVAVSAAGLLAYRHYRNRIALPPAFQFGYSGLDSDDDAVRPEFV</sequence>
<evidence type="ECO:0000256" key="1">
    <source>
        <dbReference type="SAM" id="Phobius"/>
    </source>
</evidence>
<feature type="non-terminal residue" evidence="2">
    <location>
        <position position="1"/>
    </location>
</feature>
<proteinExistence type="predicted"/>
<keyword evidence="3" id="KW-1185">Reference proteome</keyword>
<accession>A0A0B1SNF9</accession>
<name>A0A0B1SNF9_OESDE</name>
<dbReference type="EMBL" id="KN559185">
    <property type="protein sequence ID" value="KHJ86873.1"/>
    <property type="molecule type" value="Genomic_DNA"/>
</dbReference>
<feature type="transmembrane region" description="Helical" evidence="1">
    <location>
        <begin position="33"/>
        <end position="52"/>
    </location>
</feature>
<reference evidence="2 3" key="1">
    <citation type="submission" date="2014-03" db="EMBL/GenBank/DDBJ databases">
        <title>Draft genome of the hookworm Oesophagostomum dentatum.</title>
        <authorList>
            <person name="Mitreva M."/>
        </authorList>
    </citation>
    <scope>NUCLEOTIDE SEQUENCE [LARGE SCALE GENOMIC DNA]</scope>
    <source>
        <strain evidence="2 3">OD-Hann</strain>
    </source>
</reference>
<dbReference type="OrthoDB" id="694479at2759"/>
<keyword evidence="1" id="KW-0812">Transmembrane</keyword>
<evidence type="ECO:0000313" key="3">
    <source>
        <dbReference type="Proteomes" id="UP000053660"/>
    </source>
</evidence>
<protein>
    <submittedName>
        <fullName evidence="2">Uncharacterized protein</fullName>
    </submittedName>
</protein>
<gene>
    <name evidence="2" type="ORF">OESDEN_13363</name>
</gene>
<dbReference type="AlphaFoldDB" id="A0A0B1SNF9"/>
<dbReference type="Proteomes" id="UP000053660">
    <property type="component" value="Unassembled WGS sequence"/>
</dbReference>
<keyword evidence="1" id="KW-1133">Transmembrane helix</keyword>
<evidence type="ECO:0000313" key="2">
    <source>
        <dbReference type="EMBL" id="KHJ86873.1"/>
    </source>
</evidence>
<keyword evidence="1" id="KW-0472">Membrane</keyword>
<organism evidence="2 3">
    <name type="scientific">Oesophagostomum dentatum</name>
    <name type="common">Nodular worm</name>
    <dbReference type="NCBI Taxonomy" id="61180"/>
    <lineage>
        <taxon>Eukaryota</taxon>
        <taxon>Metazoa</taxon>
        <taxon>Ecdysozoa</taxon>
        <taxon>Nematoda</taxon>
        <taxon>Chromadorea</taxon>
        <taxon>Rhabditida</taxon>
        <taxon>Rhabditina</taxon>
        <taxon>Rhabditomorpha</taxon>
        <taxon>Strongyloidea</taxon>
        <taxon>Strongylidae</taxon>
        <taxon>Oesophagostomum</taxon>
    </lineage>
</organism>